<dbReference type="GO" id="GO:0016791">
    <property type="term" value="F:phosphatase activity"/>
    <property type="evidence" value="ECO:0007669"/>
    <property type="project" value="TreeGrafter"/>
</dbReference>
<dbReference type="PANTHER" id="PTHR10000:SF23">
    <property type="entry name" value="5-AMINO-6-(5-PHOSPHO-D-RIBITYLAMINO)URACIL PHOSPHATASE YITU"/>
    <property type="match status" value="1"/>
</dbReference>
<dbReference type="InterPro" id="IPR006379">
    <property type="entry name" value="HAD-SF_hydro_IIB"/>
</dbReference>
<dbReference type="InterPro" id="IPR023214">
    <property type="entry name" value="HAD_sf"/>
</dbReference>
<dbReference type="EMBL" id="JQBZ01000025">
    <property type="protein sequence ID" value="KRN88651.1"/>
    <property type="molecule type" value="Genomic_DNA"/>
</dbReference>
<organism evidence="1 2">
    <name type="scientific">Ligilactobacillus ceti DSM 22408</name>
    <dbReference type="NCBI Taxonomy" id="1122146"/>
    <lineage>
        <taxon>Bacteria</taxon>
        <taxon>Bacillati</taxon>
        <taxon>Bacillota</taxon>
        <taxon>Bacilli</taxon>
        <taxon>Lactobacillales</taxon>
        <taxon>Lactobacillaceae</taxon>
        <taxon>Ligilactobacillus</taxon>
    </lineage>
</organism>
<dbReference type="eggNOG" id="COG0561">
    <property type="taxonomic scope" value="Bacteria"/>
</dbReference>
<dbReference type="Gene3D" id="3.40.50.1000">
    <property type="entry name" value="HAD superfamily/HAD-like"/>
    <property type="match status" value="1"/>
</dbReference>
<reference evidence="1 2" key="1">
    <citation type="journal article" date="2015" name="Genome Announc.">
        <title>Expanding the biotechnology potential of lactobacilli through comparative genomics of 213 strains and associated genera.</title>
        <authorList>
            <person name="Sun Z."/>
            <person name="Harris H.M."/>
            <person name="McCann A."/>
            <person name="Guo C."/>
            <person name="Argimon S."/>
            <person name="Zhang W."/>
            <person name="Yang X."/>
            <person name="Jeffery I.B."/>
            <person name="Cooney J.C."/>
            <person name="Kagawa T.F."/>
            <person name="Liu W."/>
            <person name="Song Y."/>
            <person name="Salvetti E."/>
            <person name="Wrobel A."/>
            <person name="Rasinkangas P."/>
            <person name="Parkhill J."/>
            <person name="Rea M.C."/>
            <person name="O'Sullivan O."/>
            <person name="Ritari J."/>
            <person name="Douillard F.P."/>
            <person name="Paul Ross R."/>
            <person name="Yang R."/>
            <person name="Briner A.E."/>
            <person name="Felis G.E."/>
            <person name="de Vos W.M."/>
            <person name="Barrangou R."/>
            <person name="Klaenhammer T.R."/>
            <person name="Caufield P.W."/>
            <person name="Cui Y."/>
            <person name="Zhang H."/>
            <person name="O'Toole P.W."/>
        </authorList>
    </citation>
    <scope>NUCLEOTIDE SEQUENCE [LARGE SCALE GENOMIC DNA]</scope>
    <source>
        <strain evidence="1 2">DSM 22408</strain>
    </source>
</reference>
<evidence type="ECO:0000313" key="2">
    <source>
        <dbReference type="Proteomes" id="UP000051500"/>
    </source>
</evidence>
<proteinExistence type="predicted"/>
<dbReference type="CDD" id="cd07516">
    <property type="entry name" value="HAD_Pase"/>
    <property type="match status" value="1"/>
</dbReference>
<accession>A0A0R2KH99</accession>
<keyword evidence="2" id="KW-1185">Reference proteome</keyword>
<dbReference type="RefSeq" id="WP_027107055.1">
    <property type="nucleotide sequence ID" value="NZ_JQBZ01000025.1"/>
</dbReference>
<dbReference type="SFLD" id="SFLDS00003">
    <property type="entry name" value="Haloacid_Dehalogenase"/>
    <property type="match status" value="1"/>
</dbReference>
<dbReference type="Gene3D" id="3.30.1240.10">
    <property type="match status" value="1"/>
</dbReference>
<dbReference type="STRING" id="1122146.IV53_GL000616"/>
<protein>
    <submittedName>
        <fullName evidence="1">HAD superfamily hydrolase</fullName>
    </submittedName>
</protein>
<dbReference type="OrthoDB" id="9781413at2"/>
<dbReference type="NCBIfam" id="TIGR01484">
    <property type="entry name" value="HAD-SF-IIB"/>
    <property type="match status" value="1"/>
</dbReference>
<dbReference type="InterPro" id="IPR000150">
    <property type="entry name" value="Cof"/>
</dbReference>
<sequence length="270" mass="30320">MKQKLIAIDLDGTTLNSQSEITPRTKEVLHAASQAGHIVSIVTGRPYRISQQFYDDLGIKTPMINFNGALGHIPHENWNKEYADTFSRDIVFELLEKRNELGIKMSAAEGKTLVLSDTVNNNVNEFFPVITQPEQLLTAKNLRQDPSAMTMWIEPENKQNVIQKLQKEFGDYINVGIWGGPYSILELSPKGINKARGVKFLADNYNIAREDIIAFGDEHNDTEMLDYVGWGVSMQNGTTELKNLANDITPLTNDQDGLADYLSNYLNLAK</sequence>
<dbReference type="Proteomes" id="UP000051500">
    <property type="component" value="Unassembled WGS sequence"/>
</dbReference>
<dbReference type="InterPro" id="IPR036412">
    <property type="entry name" value="HAD-like_sf"/>
</dbReference>
<gene>
    <name evidence="1" type="ORF">IV53_GL000616</name>
</gene>
<dbReference type="PANTHER" id="PTHR10000">
    <property type="entry name" value="PHOSPHOSERINE PHOSPHATASE"/>
    <property type="match status" value="1"/>
</dbReference>
<keyword evidence="1" id="KW-0378">Hydrolase</keyword>
<dbReference type="Pfam" id="PF08282">
    <property type="entry name" value="Hydrolase_3"/>
    <property type="match status" value="1"/>
</dbReference>
<dbReference type="AlphaFoldDB" id="A0A0R2KH99"/>
<dbReference type="NCBIfam" id="TIGR00099">
    <property type="entry name" value="Cof-subfamily"/>
    <property type="match status" value="1"/>
</dbReference>
<evidence type="ECO:0000313" key="1">
    <source>
        <dbReference type="EMBL" id="KRN88651.1"/>
    </source>
</evidence>
<dbReference type="GO" id="GO:0000287">
    <property type="term" value="F:magnesium ion binding"/>
    <property type="evidence" value="ECO:0007669"/>
    <property type="project" value="TreeGrafter"/>
</dbReference>
<dbReference type="PATRIC" id="fig|1122146.4.peg.632"/>
<dbReference type="SUPFAM" id="SSF56784">
    <property type="entry name" value="HAD-like"/>
    <property type="match status" value="1"/>
</dbReference>
<comment type="caution">
    <text evidence="1">The sequence shown here is derived from an EMBL/GenBank/DDBJ whole genome shotgun (WGS) entry which is preliminary data.</text>
</comment>
<dbReference type="GO" id="GO:0005829">
    <property type="term" value="C:cytosol"/>
    <property type="evidence" value="ECO:0007669"/>
    <property type="project" value="TreeGrafter"/>
</dbReference>
<dbReference type="SFLD" id="SFLDG01140">
    <property type="entry name" value="C2.B:_Phosphomannomutase_and_P"/>
    <property type="match status" value="1"/>
</dbReference>
<name>A0A0R2KH99_9LACO</name>